<accession>A0A7V8FZQ6</accession>
<dbReference type="EMBL" id="WNDX01000011">
    <property type="protein sequence ID" value="KAF1047479.1"/>
    <property type="molecule type" value="Genomic_DNA"/>
</dbReference>
<dbReference type="AlphaFoldDB" id="A0A7V8FZQ6"/>
<protein>
    <recommendedName>
        <fullName evidence="1">DUF1854 domain-containing protein</fullName>
    </recommendedName>
</protein>
<evidence type="ECO:0000313" key="3">
    <source>
        <dbReference type="Proteomes" id="UP000462435"/>
    </source>
</evidence>
<evidence type="ECO:0000259" key="1">
    <source>
        <dbReference type="Pfam" id="PF08909"/>
    </source>
</evidence>
<dbReference type="Pfam" id="PF08909">
    <property type="entry name" value="DUF1854"/>
    <property type="match status" value="1"/>
</dbReference>
<proteinExistence type="predicted"/>
<feature type="domain" description="DUF1854" evidence="1">
    <location>
        <begin position="36"/>
        <end position="165"/>
    </location>
</feature>
<sequence>MKSMTITANPGQQPSFRLHRNSFGRLVFTGADGVAHENVIPVRAFPITSPDRGLSVVSSDGHELAWIDGLEQLDAVVRKLIEEELGSREFMPEIQRIVGVSTFATPSDWTVQTTRGTTTFTLKGEEDIRRLAAPALLIADSHGIQFLIRDQKALDKHSRKILDRFL</sequence>
<gene>
    <name evidence="2" type="ORF">GAK35_00642</name>
</gene>
<comment type="caution">
    <text evidence="2">The sequence shown here is derived from an EMBL/GenBank/DDBJ whole genome shotgun (WGS) entry which is preliminary data.</text>
</comment>
<dbReference type="InterPro" id="IPR015005">
    <property type="entry name" value="DUF1854"/>
</dbReference>
<name>A0A7V8FZQ6_9BURK</name>
<reference evidence="3" key="1">
    <citation type="journal article" date="2020" name="MBio">
        <title>Horizontal gene transfer to a defensive symbiont with a reduced genome amongst a multipartite beetle microbiome.</title>
        <authorList>
            <person name="Waterworth S.C."/>
            <person name="Florez L.V."/>
            <person name="Rees E.R."/>
            <person name="Hertweck C."/>
            <person name="Kaltenpoth M."/>
            <person name="Kwan J.C."/>
        </authorList>
    </citation>
    <scope>NUCLEOTIDE SEQUENCE [LARGE SCALE GENOMIC DNA]</scope>
</reference>
<organism evidence="2 3">
    <name type="scientific">Herbaspirillum frisingense</name>
    <dbReference type="NCBI Taxonomy" id="92645"/>
    <lineage>
        <taxon>Bacteria</taxon>
        <taxon>Pseudomonadati</taxon>
        <taxon>Pseudomonadota</taxon>
        <taxon>Betaproteobacteria</taxon>
        <taxon>Burkholderiales</taxon>
        <taxon>Oxalobacteraceae</taxon>
        <taxon>Herbaspirillum</taxon>
    </lineage>
</organism>
<evidence type="ECO:0000313" key="2">
    <source>
        <dbReference type="EMBL" id="KAF1047479.1"/>
    </source>
</evidence>
<dbReference type="Proteomes" id="UP000462435">
    <property type="component" value="Unassembled WGS sequence"/>
</dbReference>